<dbReference type="InterPro" id="IPR008880">
    <property type="entry name" value="Trigger_fac_C"/>
</dbReference>
<dbReference type="InterPro" id="IPR037041">
    <property type="entry name" value="Trigger_fac_C_sf"/>
</dbReference>
<proteinExistence type="predicted"/>
<dbReference type="GO" id="GO:0006457">
    <property type="term" value="P:protein folding"/>
    <property type="evidence" value="ECO:0007669"/>
    <property type="project" value="InterPro"/>
</dbReference>
<dbReference type="GO" id="GO:0015031">
    <property type="term" value="P:protein transport"/>
    <property type="evidence" value="ECO:0007669"/>
    <property type="project" value="InterPro"/>
</dbReference>
<dbReference type="EC" id="5.2.1.8" evidence="4"/>
<evidence type="ECO:0000313" key="4">
    <source>
        <dbReference type="EMBL" id="MPM27556.1"/>
    </source>
</evidence>
<evidence type="ECO:0000259" key="3">
    <source>
        <dbReference type="Pfam" id="PF05698"/>
    </source>
</evidence>
<accession>A0A644YGC3</accession>
<dbReference type="EMBL" id="VSSQ01005023">
    <property type="protein sequence ID" value="MPM27556.1"/>
    <property type="molecule type" value="Genomic_DNA"/>
</dbReference>
<name>A0A644YGC3_9ZZZZ</name>
<evidence type="ECO:0000256" key="1">
    <source>
        <dbReference type="ARBA" id="ARBA00023110"/>
    </source>
</evidence>
<dbReference type="Gene3D" id="1.10.3120.10">
    <property type="entry name" value="Trigger factor, C-terminal domain"/>
    <property type="match status" value="1"/>
</dbReference>
<reference evidence="4" key="1">
    <citation type="submission" date="2019-08" db="EMBL/GenBank/DDBJ databases">
        <authorList>
            <person name="Kucharzyk K."/>
            <person name="Murdoch R.W."/>
            <person name="Higgins S."/>
            <person name="Loffler F."/>
        </authorList>
    </citation>
    <scope>NUCLEOTIDE SEQUENCE</scope>
</reference>
<dbReference type="GO" id="GO:0003755">
    <property type="term" value="F:peptidyl-prolyl cis-trans isomerase activity"/>
    <property type="evidence" value="ECO:0007669"/>
    <property type="project" value="UniProtKB-KW"/>
</dbReference>
<evidence type="ECO:0000256" key="2">
    <source>
        <dbReference type="ARBA" id="ARBA00023235"/>
    </source>
</evidence>
<comment type="caution">
    <text evidence="4">The sequence shown here is derived from an EMBL/GenBank/DDBJ whole genome shotgun (WGS) entry which is preliminary data.</text>
</comment>
<dbReference type="InterPro" id="IPR027304">
    <property type="entry name" value="Trigger_fact/SurA_dom_sf"/>
</dbReference>
<feature type="domain" description="Trigger factor C-terminal" evidence="3">
    <location>
        <begin position="1"/>
        <end position="71"/>
    </location>
</feature>
<organism evidence="4">
    <name type="scientific">bioreactor metagenome</name>
    <dbReference type="NCBI Taxonomy" id="1076179"/>
    <lineage>
        <taxon>unclassified sequences</taxon>
        <taxon>metagenomes</taxon>
        <taxon>ecological metagenomes</taxon>
    </lineage>
</organism>
<protein>
    <submittedName>
        <fullName evidence="4">Trigger factor</fullName>
        <ecNumber evidence="4">5.2.1.8</ecNumber>
    </submittedName>
</protein>
<dbReference type="SUPFAM" id="SSF109998">
    <property type="entry name" value="Triger factor/SurA peptide-binding domain-like"/>
    <property type="match status" value="1"/>
</dbReference>
<sequence>MEADADVRTKTSLVLEQIIKDENIVVSEEEIAAEIEELAKQYNMDADRVRGLVSPDMLTNDIQMKKAMSIITDSAIEE</sequence>
<dbReference type="AlphaFoldDB" id="A0A644YGC3"/>
<dbReference type="Pfam" id="PF05698">
    <property type="entry name" value="Trigger_C"/>
    <property type="match status" value="1"/>
</dbReference>
<gene>
    <name evidence="4" type="primary">tig_29</name>
    <name evidence="4" type="ORF">SDC9_74068</name>
</gene>
<keyword evidence="1" id="KW-0697">Rotamase</keyword>
<keyword evidence="2 4" id="KW-0413">Isomerase</keyword>